<evidence type="ECO:0000313" key="3">
    <source>
        <dbReference type="Proteomes" id="UP000601789"/>
    </source>
</evidence>
<sequence>MNRTLAAFALIFVLTTILAAFSIAVEIKGYPFGALGVARLDILASAATFIPLAALYAFCAALMMLLPLRAAGFIMANGAVPVFSTTLVLFATIVGVQLARFAFGKNGALWVLVDWQFIFAAGVVASHLFMNELRRNILLRTLFFVAFLAACLACLFWTFRL</sequence>
<keyword evidence="1" id="KW-0812">Transmembrane</keyword>
<name>A0ABS0SBJ4_9HYPH</name>
<feature type="transmembrane region" description="Helical" evidence="1">
    <location>
        <begin position="137"/>
        <end position="159"/>
    </location>
</feature>
<proteinExistence type="predicted"/>
<dbReference type="RefSeq" id="WP_198476079.1">
    <property type="nucleotide sequence ID" value="NZ_JADGMQ010000004.1"/>
</dbReference>
<keyword evidence="1" id="KW-1133">Transmembrane helix</keyword>
<organism evidence="2 3">
    <name type="scientific">Aquamicrobium zhengzhouense</name>
    <dbReference type="NCBI Taxonomy" id="2781738"/>
    <lineage>
        <taxon>Bacteria</taxon>
        <taxon>Pseudomonadati</taxon>
        <taxon>Pseudomonadota</taxon>
        <taxon>Alphaproteobacteria</taxon>
        <taxon>Hyphomicrobiales</taxon>
        <taxon>Phyllobacteriaceae</taxon>
        <taxon>Aquamicrobium</taxon>
    </lineage>
</organism>
<accession>A0ABS0SBJ4</accession>
<evidence type="ECO:0000256" key="1">
    <source>
        <dbReference type="SAM" id="Phobius"/>
    </source>
</evidence>
<feature type="transmembrane region" description="Helical" evidence="1">
    <location>
        <begin position="43"/>
        <end position="66"/>
    </location>
</feature>
<feature type="transmembrane region" description="Helical" evidence="1">
    <location>
        <begin position="78"/>
        <end position="103"/>
    </location>
</feature>
<reference evidence="2 3" key="1">
    <citation type="submission" date="2020-10" db="EMBL/GenBank/DDBJ databases">
        <title>Aquamicrobium zhengzhouensis sp. nov., a exopolysaccharide producing bacterium isolated from farmland soil.</title>
        <authorList>
            <person name="Wang X."/>
        </authorList>
    </citation>
    <scope>NUCLEOTIDE SEQUENCE [LARGE SCALE GENOMIC DNA]</scope>
    <source>
        <strain evidence="3">cd-1</strain>
    </source>
</reference>
<keyword evidence="1" id="KW-0472">Membrane</keyword>
<evidence type="ECO:0000313" key="2">
    <source>
        <dbReference type="EMBL" id="MBI1620670.1"/>
    </source>
</evidence>
<comment type="caution">
    <text evidence="2">The sequence shown here is derived from an EMBL/GenBank/DDBJ whole genome shotgun (WGS) entry which is preliminary data.</text>
</comment>
<protein>
    <submittedName>
        <fullName evidence="2">Uncharacterized protein</fullName>
    </submittedName>
</protein>
<dbReference type="EMBL" id="JADGMQ010000004">
    <property type="protein sequence ID" value="MBI1620670.1"/>
    <property type="molecule type" value="Genomic_DNA"/>
</dbReference>
<keyword evidence="3" id="KW-1185">Reference proteome</keyword>
<feature type="transmembrane region" description="Helical" evidence="1">
    <location>
        <begin position="109"/>
        <end position="130"/>
    </location>
</feature>
<gene>
    <name evidence="2" type="ORF">IOD40_08350</name>
</gene>
<dbReference type="Proteomes" id="UP000601789">
    <property type="component" value="Unassembled WGS sequence"/>
</dbReference>